<accession>A0A0W0EYB1</accession>
<comment type="caution">
    <text evidence="8">The sequence shown here is derived from an EMBL/GenBank/DDBJ whole genome shotgun (WGS) entry which is preliminary data.</text>
</comment>
<dbReference type="Proteomes" id="UP000054988">
    <property type="component" value="Unassembled WGS sequence"/>
</dbReference>
<keyword evidence="6" id="KW-0472">Membrane</keyword>
<feature type="region of interest" description="Disordered" evidence="5">
    <location>
        <begin position="85"/>
        <end position="120"/>
    </location>
</feature>
<sequence>MTTAVYSRQGDTWQTKLETTSLPGINEMFPEHFMKYSNGSSPRYVPTKADYPETRSSRVISQDITLSPSSHMQTLRYVASTVLLPPMRPPSSQGTNTPVRTERIESSSPSETCTTRSSTKDVSEKKHACPVCSKRFSRPSSLRIHVNTQTGETRWYQVVFVFNVVIILMPLLTAFRCPYPGCGREFNVNSNMRRHYRNHGVPGGMPNAEEEEEALPLHAGLQAPQTHQWIQMEPMRQINSYPMSM</sequence>
<evidence type="ECO:0000256" key="2">
    <source>
        <dbReference type="ARBA" id="ARBA00022771"/>
    </source>
</evidence>
<feature type="compositionally biased region" description="Polar residues" evidence="5">
    <location>
        <begin position="90"/>
        <end position="99"/>
    </location>
</feature>
<proteinExistence type="predicted"/>
<feature type="transmembrane region" description="Helical" evidence="6">
    <location>
        <begin position="155"/>
        <end position="175"/>
    </location>
</feature>
<dbReference type="PANTHER" id="PTHR23235">
    <property type="entry name" value="KRUEPPEL-LIKE TRANSCRIPTION FACTOR"/>
    <property type="match status" value="1"/>
</dbReference>
<dbReference type="GO" id="GO:0000981">
    <property type="term" value="F:DNA-binding transcription factor activity, RNA polymerase II-specific"/>
    <property type="evidence" value="ECO:0007669"/>
    <property type="project" value="TreeGrafter"/>
</dbReference>
<dbReference type="GO" id="GO:0008270">
    <property type="term" value="F:zinc ion binding"/>
    <property type="evidence" value="ECO:0007669"/>
    <property type="project" value="UniProtKB-KW"/>
</dbReference>
<dbReference type="GO" id="GO:0000978">
    <property type="term" value="F:RNA polymerase II cis-regulatory region sequence-specific DNA binding"/>
    <property type="evidence" value="ECO:0007669"/>
    <property type="project" value="TreeGrafter"/>
</dbReference>
<dbReference type="FunFam" id="3.30.160.60:FF:000065">
    <property type="entry name" value="B-cell CLL/lymphoma 6, member B"/>
    <property type="match status" value="1"/>
</dbReference>
<dbReference type="PROSITE" id="PS00028">
    <property type="entry name" value="ZINC_FINGER_C2H2_1"/>
    <property type="match status" value="1"/>
</dbReference>
<evidence type="ECO:0000256" key="3">
    <source>
        <dbReference type="ARBA" id="ARBA00022833"/>
    </source>
</evidence>
<evidence type="ECO:0000313" key="8">
    <source>
        <dbReference type="EMBL" id="KTB29013.1"/>
    </source>
</evidence>
<keyword evidence="6" id="KW-0812">Transmembrane</keyword>
<keyword evidence="6" id="KW-1133">Transmembrane helix</keyword>
<dbReference type="PROSITE" id="PS50157">
    <property type="entry name" value="ZINC_FINGER_C2H2_2"/>
    <property type="match status" value="2"/>
</dbReference>
<dbReference type="AlphaFoldDB" id="A0A0W0EYB1"/>
<dbReference type="EMBL" id="LATX01002457">
    <property type="protein sequence ID" value="KTB29013.1"/>
    <property type="molecule type" value="Genomic_DNA"/>
</dbReference>
<feature type="compositionally biased region" description="Polar residues" evidence="5">
    <location>
        <begin position="106"/>
        <end position="117"/>
    </location>
</feature>
<feature type="domain" description="C2H2-type" evidence="7">
    <location>
        <begin position="127"/>
        <end position="154"/>
    </location>
</feature>
<evidence type="ECO:0000256" key="5">
    <source>
        <dbReference type="SAM" id="MobiDB-lite"/>
    </source>
</evidence>
<evidence type="ECO:0000256" key="1">
    <source>
        <dbReference type="ARBA" id="ARBA00022723"/>
    </source>
</evidence>
<dbReference type="PANTHER" id="PTHR23235:SF120">
    <property type="entry name" value="KRUPPEL-LIKE FACTOR 15"/>
    <property type="match status" value="1"/>
</dbReference>
<dbReference type="Pfam" id="PF00096">
    <property type="entry name" value="zf-C2H2"/>
    <property type="match status" value="2"/>
</dbReference>
<keyword evidence="1" id="KW-0479">Metal-binding</keyword>
<gene>
    <name evidence="8" type="ORF">WG66_18457</name>
</gene>
<evidence type="ECO:0000313" key="9">
    <source>
        <dbReference type="Proteomes" id="UP000054988"/>
    </source>
</evidence>
<evidence type="ECO:0000259" key="7">
    <source>
        <dbReference type="PROSITE" id="PS50157"/>
    </source>
</evidence>
<reference evidence="8 9" key="1">
    <citation type="submission" date="2015-12" db="EMBL/GenBank/DDBJ databases">
        <title>Draft genome sequence of Moniliophthora roreri, the causal agent of frosty pod rot of cacao.</title>
        <authorList>
            <person name="Aime M.C."/>
            <person name="Diaz-Valderrama J.R."/>
            <person name="Kijpornyongpan T."/>
            <person name="Phillips-Mora W."/>
        </authorList>
    </citation>
    <scope>NUCLEOTIDE SEQUENCE [LARGE SCALE GENOMIC DNA]</scope>
    <source>
        <strain evidence="8 9">MCA 2952</strain>
    </source>
</reference>
<name>A0A0W0EYB1_MONRR</name>
<dbReference type="SUPFAM" id="SSF57667">
    <property type="entry name" value="beta-beta-alpha zinc fingers"/>
    <property type="match status" value="1"/>
</dbReference>
<feature type="domain" description="C2H2-type" evidence="7">
    <location>
        <begin position="175"/>
        <end position="199"/>
    </location>
</feature>
<keyword evidence="3" id="KW-0862">Zinc</keyword>
<dbReference type="SMART" id="SM00355">
    <property type="entry name" value="ZnF_C2H2"/>
    <property type="match status" value="2"/>
</dbReference>
<protein>
    <recommendedName>
        <fullName evidence="7">C2H2-type domain-containing protein</fullName>
    </recommendedName>
</protein>
<dbReference type="InterPro" id="IPR013087">
    <property type="entry name" value="Znf_C2H2_type"/>
</dbReference>
<evidence type="ECO:0000256" key="6">
    <source>
        <dbReference type="SAM" id="Phobius"/>
    </source>
</evidence>
<dbReference type="InterPro" id="IPR036236">
    <property type="entry name" value="Znf_C2H2_sf"/>
</dbReference>
<keyword evidence="2 4" id="KW-0863">Zinc-finger</keyword>
<evidence type="ECO:0000256" key="4">
    <source>
        <dbReference type="PROSITE-ProRule" id="PRU00042"/>
    </source>
</evidence>
<organism evidence="8 9">
    <name type="scientific">Moniliophthora roreri</name>
    <name type="common">Frosty pod rot fungus</name>
    <name type="synonym">Monilia roreri</name>
    <dbReference type="NCBI Taxonomy" id="221103"/>
    <lineage>
        <taxon>Eukaryota</taxon>
        <taxon>Fungi</taxon>
        <taxon>Dikarya</taxon>
        <taxon>Basidiomycota</taxon>
        <taxon>Agaricomycotina</taxon>
        <taxon>Agaricomycetes</taxon>
        <taxon>Agaricomycetidae</taxon>
        <taxon>Agaricales</taxon>
        <taxon>Marasmiineae</taxon>
        <taxon>Marasmiaceae</taxon>
        <taxon>Moniliophthora</taxon>
    </lineage>
</organism>
<dbReference type="Gene3D" id="3.30.160.60">
    <property type="entry name" value="Classic Zinc Finger"/>
    <property type="match status" value="2"/>
</dbReference>